<dbReference type="CDD" id="cd09272">
    <property type="entry name" value="RNase_HI_RT_Ty1"/>
    <property type="match status" value="1"/>
</dbReference>
<evidence type="ECO:0000259" key="2">
    <source>
        <dbReference type="Pfam" id="PF07727"/>
    </source>
</evidence>
<dbReference type="AlphaFoldDB" id="A0A6L2JZZ5"/>
<evidence type="ECO:0000313" key="3">
    <source>
        <dbReference type="EMBL" id="GEU42616.1"/>
    </source>
</evidence>
<evidence type="ECO:0000256" key="1">
    <source>
        <dbReference type="SAM" id="MobiDB-lite"/>
    </source>
</evidence>
<dbReference type="PANTHER" id="PTHR11439">
    <property type="entry name" value="GAG-POL-RELATED RETROTRANSPOSON"/>
    <property type="match status" value="1"/>
</dbReference>
<feature type="region of interest" description="Disordered" evidence="1">
    <location>
        <begin position="515"/>
        <end position="550"/>
    </location>
</feature>
<protein>
    <recommendedName>
        <fullName evidence="2">Reverse transcriptase Ty1/copia-type domain-containing protein</fullName>
    </recommendedName>
</protein>
<dbReference type="InterPro" id="IPR013103">
    <property type="entry name" value="RVT_2"/>
</dbReference>
<dbReference type="PANTHER" id="PTHR11439:SF495">
    <property type="entry name" value="REVERSE TRANSCRIPTASE, RNA-DEPENDENT DNA POLYMERASE-RELATED"/>
    <property type="match status" value="1"/>
</dbReference>
<dbReference type="Pfam" id="PF07727">
    <property type="entry name" value="RVT_2"/>
    <property type="match status" value="1"/>
</dbReference>
<organism evidence="3">
    <name type="scientific">Tanacetum cinerariifolium</name>
    <name type="common">Dalmatian daisy</name>
    <name type="synonym">Chrysanthemum cinerariifolium</name>
    <dbReference type="NCBI Taxonomy" id="118510"/>
    <lineage>
        <taxon>Eukaryota</taxon>
        <taxon>Viridiplantae</taxon>
        <taxon>Streptophyta</taxon>
        <taxon>Embryophyta</taxon>
        <taxon>Tracheophyta</taxon>
        <taxon>Spermatophyta</taxon>
        <taxon>Magnoliopsida</taxon>
        <taxon>eudicotyledons</taxon>
        <taxon>Gunneridae</taxon>
        <taxon>Pentapetalae</taxon>
        <taxon>asterids</taxon>
        <taxon>campanulids</taxon>
        <taxon>Asterales</taxon>
        <taxon>Asteraceae</taxon>
        <taxon>Asteroideae</taxon>
        <taxon>Anthemideae</taxon>
        <taxon>Anthemidinae</taxon>
        <taxon>Tanacetum</taxon>
    </lineage>
</organism>
<dbReference type="EMBL" id="BKCJ010001594">
    <property type="protein sequence ID" value="GEU42616.1"/>
    <property type="molecule type" value="Genomic_DNA"/>
</dbReference>
<comment type="caution">
    <text evidence="3">The sequence shown here is derived from an EMBL/GenBank/DDBJ whole genome shotgun (WGS) entry which is preliminary data.</text>
</comment>
<accession>A0A6L2JZZ5</accession>
<gene>
    <name evidence="3" type="ORF">Tci_014594</name>
</gene>
<feature type="domain" description="Reverse transcriptase Ty1/copia-type" evidence="2">
    <location>
        <begin position="92"/>
        <end position="184"/>
    </location>
</feature>
<name>A0A6L2JZZ5_TANCI</name>
<sequence length="627" mass="71955">MNIPSKEDLDNLFGPMYEEYFKMRSSGTSINFAAQQVHNHDDLHLTSLIVVEEHEDPPIVNTSKEQTSLVPLTEADEINQEDSVDFDENTEEGIDFEKSFALVARLEAIRMFVAFAAHKNITIFQMDAKTTFLNVLLKKKVYVSQPDGFVNPDFPDHVYKLKKALYGLKQAPRACQSQYAIMLLKKCCVDECVSMSIHMDTKRLDADLQDTPTDQMTNPQMIRGLIYLTASRLDIAFATFVCARYQARPMVKHLKEVKRIFQYLRQSYNMGLWYPKDCRFELIAYSNANHAGCKNDCKRTSGGLQFLGKKLMIWSSKKQDCTAMSTTEAELKFVLDQKELTLTLNDFRRIFHLPQATNNNHERFVAAPKFSEIIPFCLNTLGFTLKLRSPSNFKTTILVQPWQTLGKIFARCLTTRVTGLHYALKNPSTQIPYPRFIKIIVGHYMTEFLEISRGARDKYHNLEDDVMVKNIFNLGKHKDGVGMKILSWMITDEMKLTDHYRMYVVVFGVDVPTNQSQPIESTQRTHRKLSAPRSPNPETDEGESSSLRKSTIIKRIIPQKRSARLTPTTPILNTVEVDDIILQDTIQLSLAEQKSHDELEAKQKVKKVEEHMIAEEIEKLVEGEENV</sequence>
<proteinExistence type="predicted"/>
<reference evidence="3" key="1">
    <citation type="journal article" date="2019" name="Sci. Rep.">
        <title>Draft genome of Tanacetum cinerariifolium, the natural source of mosquito coil.</title>
        <authorList>
            <person name="Yamashiro T."/>
            <person name="Shiraishi A."/>
            <person name="Satake H."/>
            <person name="Nakayama K."/>
        </authorList>
    </citation>
    <scope>NUCLEOTIDE SEQUENCE</scope>
</reference>